<dbReference type="EMBL" id="JAHYIQ010000002">
    <property type="protein sequence ID" value="KAK1135206.1"/>
    <property type="molecule type" value="Genomic_DNA"/>
</dbReference>
<sequence length="103" mass="10459">MTGEEGKCGGGTGAGGDAGVGNTNLTDNVNNVNANVHANVNANINVSQQNGGPEKAPVVGGTNVETLPRAGKQTERTGENLPHYDKYLSKQSRGTVDGNLVAI</sequence>
<accession>A0AA40GCP1</accession>
<gene>
    <name evidence="2" type="ORF">K0M31_007978</name>
</gene>
<name>A0AA40GCP1_9HYME</name>
<keyword evidence="3" id="KW-1185">Reference proteome</keyword>
<protein>
    <submittedName>
        <fullName evidence="2">Uncharacterized protein</fullName>
    </submittedName>
</protein>
<proteinExistence type="predicted"/>
<dbReference type="AlphaFoldDB" id="A0AA40GCP1"/>
<feature type="region of interest" description="Disordered" evidence="1">
    <location>
        <begin position="1"/>
        <end position="29"/>
    </location>
</feature>
<evidence type="ECO:0000313" key="3">
    <source>
        <dbReference type="Proteomes" id="UP001177670"/>
    </source>
</evidence>
<evidence type="ECO:0000313" key="2">
    <source>
        <dbReference type="EMBL" id="KAK1135206.1"/>
    </source>
</evidence>
<comment type="caution">
    <text evidence="2">The sequence shown here is derived from an EMBL/GenBank/DDBJ whole genome shotgun (WGS) entry which is preliminary data.</text>
</comment>
<feature type="region of interest" description="Disordered" evidence="1">
    <location>
        <begin position="45"/>
        <end position="82"/>
    </location>
</feature>
<feature type="compositionally biased region" description="Basic and acidic residues" evidence="1">
    <location>
        <begin position="72"/>
        <end position="82"/>
    </location>
</feature>
<organism evidence="2 3">
    <name type="scientific">Melipona bicolor</name>
    <dbReference type="NCBI Taxonomy" id="60889"/>
    <lineage>
        <taxon>Eukaryota</taxon>
        <taxon>Metazoa</taxon>
        <taxon>Ecdysozoa</taxon>
        <taxon>Arthropoda</taxon>
        <taxon>Hexapoda</taxon>
        <taxon>Insecta</taxon>
        <taxon>Pterygota</taxon>
        <taxon>Neoptera</taxon>
        <taxon>Endopterygota</taxon>
        <taxon>Hymenoptera</taxon>
        <taxon>Apocrita</taxon>
        <taxon>Aculeata</taxon>
        <taxon>Apoidea</taxon>
        <taxon>Anthophila</taxon>
        <taxon>Apidae</taxon>
        <taxon>Melipona</taxon>
    </lineage>
</organism>
<reference evidence="2" key="1">
    <citation type="submission" date="2021-10" db="EMBL/GenBank/DDBJ databases">
        <title>Melipona bicolor Genome sequencing and assembly.</title>
        <authorList>
            <person name="Araujo N.S."/>
            <person name="Arias M.C."/>
        </authorList>
    </citation>
    <scope>NUCLEOTIDE SEQUENCE</scope>
    <source>
        <strain evidence="2">USP_2M_L1-L4_2017</strain>
        <tissue evidence="2">Whole body</tissue>
    </source>
</reference>
<dbReference type="Proteomes" id="UP001177670">
    <property type="component" value="Unassembled WGS sequence"/>
</dbReference>
<evidence type="ECO:0000256" key="1">
    <source>
        <dbReference type="SAM" id="MobiDB-lite"/>
    </source>
</evidence>
<feature type="compositionally biased region" description="Gly residues" evidence="1">
    <location>
        <begin position="8"/>
        <end position="19"/>
    </location>
</feature>